<proteinExistence type="predicted"/>
<dbReference type="PANTHER" id="PTHR24363:SF0">
    <property type="entry name" value="SERINE_THREONINE KINASE LIKE DOMAIN CONTAINING 1"/>
    <property type="match status" value="1"/>
</dbReference>
<keyword evidence="4 9" id="KW-0547">Nucleotide-binding</keyword>
<dbReference type="Pfam" id="PF00069">
    <property type="entry name" value="Pkinase"/>
    <property type="match status" value="1"/>
</dbReference>
<reference evidence="12 13" key="1">
    <citation type="submission" date="2008-07" db="EMBL/GenBank/DDBJ databases">
        <authorList>
            <person name="Tandeau de Marsac N."/>
            <person name="Ferriera S."/>
            <person name="Johnson J."/>
            <person name="Kravitz S."/>
            <person name="Beeson K."/>
            <person name="Sutton G."/>
            <person name="Rogers Y.-H."/>
            <person name="Friedman R."/>
            <person name="Frazier M."/>
            <person name="Venter J.C."/>
        </authorList>
    </citation>
    <scope>NUCLEOTIDE SEQUENCE [LARGE SCALE GENOMIC DNA]</scope>
    <source>
        <strain evidence="12 13">PCC 7420</strain>
    </source>
</reference>
<sequence length="425" mass="48648">MNGHNPGDCIAKRYQIIQILGSGGTGTTYAAQDPKTGQKVALKALSLVGMADWKVLELFEREAKVLSRLNHPAIPKYLDYFQVETSQNHWFYLVQELAPGTSLARLVKQGWQPDEANVRKIARQLLEILDYLHNLTPPIIHRDINPQNIILDQKGNAFLVDFGAVQNVYRNTLTQGSTVVGTYGYMAPEQFRGQAYVTSDLYGLGATLLFLVTRRSPADLPQRRLKIDVRAQVKSKELANWLEKMLEPVAEDRFASAQEALMALQGKLADQNSFIEPSVSISNRIVLKKHRDYILVDIPFFSWYVVVGSLIVFIGLIWVLPFMIGILPLLIVIRDKFLSHIYLKFNKKNFQLQWQILGLRYWRKGRTADIDRLEIDIRYNSNGQVIRSCAIVEGVRTHRFGKFLKSTEKEWLVQELNCFLEQLRS</sequence>
<protein>
    <recommendedName>
        <fullName evidence="1">non-specific serine/threonine protein kinase</fullName>
        <ecNumber evidence="1">2.7.11.1</ecNumber>
    </recommendedName>
</protein>
<feature type="transmembrane region" description="Helical" evidence="10">
    <location>
        <begin position="301"/>
        <end position="333"/>
    </location>
</feature>
<dbReference type="InterPro" id="IPR017441">
    <property type="entry name" value="Protein_kinase_ATP_BS"/>
</dbReference>
<keyword evidence="2" id="KW-0723">Serine/threonine-protein kinase</keyword>
<dbReference type="PANTHER" id="PTHR24363">
    <property type="entry name" value="SERINE/THREONINE PROTEIN KINASE"/>
    <property type="match status" value="1"/>
</dbReference>
<dbReference type="Proteomes" id="UP000003835">
    <property type="component" value="Unassembled WGS sequence"/>
</dbReference>
<accession>B4VPV1</accession>
<dbReference type="RefSeq" id="WP_006100539.1">
    <property type="nucleotide sequence ID" value="NZ_DS989847.1"/>
</dbReference>
<evidence type="ECO:0000256" key="9">
    <source>
        <dbReference type="PROSITE-ProRule" id="PRU10141"/>
    </source>
</evidence>
<gene>
    <name evidence="12" type="ORF">MC7420_5489</name>
</gene>
<keyword evidence="10" id="KW-0472">Membrane</keyword>
<evidence type="ECO:0000256" key="4">
    <source>
        <dbReference type="ARBA" id="ARBA00022741"/>
    </source>
</evidence>
<keyword evidence="10" id="KW-1133">Transmembrane helix</keyword>
<dbReference type="GO" id="GO:0004674">
    <property type="term" value="F:protein serine/threonine kinase activity"/>
    <property type="evidence" value="ECO:0007669"/>
    <property type="project" value="UniProtKB-KW"/>
</dbReference>
<evidence type="ECO:0000256" key="3">
    <source>
        <dbReference type="ARBA" id="ARBA00022679"/>
    </source>
</evidence>
<dbReference type="GO" id="GO:0005524">
    <property type="term" value="F:ATP binding"/>
    <property type="evidence" value="ECO:0007669"/>
    <property type="project" value="UniProtKB-UniRule"/>
</dbReference>
<keyword evidence="6 9" id="KW-0067">ATP-binding</keyword>
<dbReference type="PROSITE" id="PS00107">
    <property type="entry name" value="PROTEIN_KINASE_ATP"/>
    <property type="match status" value="1"/>
</dbReference>
<evidence type="ECO:0000256" key="6">
    <source>
        <dbReference type="ARBA" id="ARBA00022840"/>
    </source>
</evidence>
<dbReference type="InterPro" id="IPR000719">
    <property type="entry name" value="Prot_kinase_dom"/>
</dbReference>
<keyword evidence="13" id="KW-1185">Reference proteome</keyword>
<keyword evidence="5 12" id="KW-0418">Kinase</keyword>
<dbReference type="HOGENOM" id="CLU_000288_135_7_3"/>
<organism evidence="12 13">
    <name type="scientific">Coleofasciculus chthonoplastes PCC 7420</name>
    <dbReference type="NCBI Taxonomy" id="118168"/>
    <lineage>
        <taxon>Bacteria</taxon>
        <taxon>Bacillati</taxon>
        <taxon>Cyanobacteriota</taxon>
        <taxon>Cyanophyceae</taxon>
        <taxon>Coleofasciculales</taxon>
        <taxon>Coleofasciculaceae</taxon>
        <taxon>Coleofasciculus</taxon>
    </lineage>
</organism>
<comment type="catalytic activity">
    <reaction evidence="7">
        <text>L-threonyl-[protein] + ATP = O-phospho-L-threonyl-[protein] + ADP + H(+)</text>
        <dbReference type="Rhea" id="RHEA:46608"/>
        <dbReference type="Rhea" id="RHEA-COMP:11060"/>
        <dbReference type="Rhea" id="RHEA-COMP:11605"/>
        <dbReference type="ChEBI" id="CHEBI:15378"/>
        <dbReference type="ChEBI" id="CHEBI:30013"/>
        <dbReference type="ChEBI" id="CHEBI:30616"/>
        <dbReference type="ChEBI" id="CHEBI:61977"/>
        <dbReference type="ChEBI" id="CHEBI:456216"/>
        <dbReference type="EC" id="2.7.11.1"/>
    </reaction>
</comment>
<name>B4VPV1_9CYAN</name>
<evidence type="ECO:0000259" key="11">
    <source>
        <dbReference type="PROSITE" id="PS50011"/>
    </source>
</evidence>
<dbReference type="Gene3D" id="1.10.510.10">
    <property type="entry name" value="Transferase(Phosphotransferase) domain 1"/>
    <property type="match status" value="1"/>
</dbReference>
<dbReference type="eggNOG" id="COG0515">
    <property type="taxonomic scope" value="Bacteria"/>
</dbReference>
<dbReference type="PROSITE" id="PS50011">
    <property type="entry name" value="PROTEIN_KINASE_DOM"/>
    <property type="match status" value="1"/>
</dbReference>
<comment type="catalytic activity">
    <reaction evidence="8">
        <text>L-seryl-[protein] + ATP = O-phospho-L-seryl-[protein] + ADP + H(+)</text>
        <dbReference type="Rhea" id="RHEA:17989"/>
        <dbReference type="Rhea" id="RHEA-COMP:9863"/>
        <dbReference type="Rhea" id="RHEA-COMP:11604"/>
        <dbReference type="ChEBI" id="CHEBI:15378"/>
        <dbReference type="ChEBI" id="CHEBI:29999"/>
        <dbReference type="ChEBI" id="CHEBI:30616"/>
        <dbReference type="ChEBI" id="CHEBI:83421"/>
        <dbReference type="ChEBI" id="CHEBI:456216"/>
        <dbReference type="EC" id="2.7.11.1"/>
    </reaction>
</comment>
<dbReference type="EC" id="2.7.11.1" evidence="1"/>
<evidence type="ECO:0000256" key="10">
    <source>
        <dbReference type="SAM" id="Phobius"/>
    </source>
</evidence>
<dbReference type="EMBL" id="DS989847">
    <property type="protein sequence ID" value="EDX76055.1"/>
    <property type="molecule type" value="Genomic_DNA"/>
</dbReference>
<keyword evidence="10" id="KW-0812">Transmembrane</keyword>
<dbReference type="STRING" id="118168.MC7420_5489"/>
<evidence type="ECO:0000313" key="13">
    <source>
        <dbReference type="Proteomes" id="UP000003835"/>
    </source>
</evidence>
<evidence type="ECO:0000256" key="1">
    <source>
        <dbReference type="ARBA" id="ARBA00012513"/>
    </source>
</evidence>
<evidence type="ECO:0000256" key="5">
    <source>
        <dbReference type="ARBA" id="ARBA00022777"/>
    </source>
</evidence>
<dbReference type="SUPFAM" id="SSF56112">
    <property type="entry name" value="Protein kinase-like (PK-like)"/>
    <property type="match status" value="1"/>
</dbReference>
<dbReference type="CDD" id="cd14014">
    <property type="entry name" value="STKc_PknB_like"/>
    <property type="match status" value="1"/>
</dbReference>
<keyword evidence="3" id="KW-0808">Transferase</keyword>
<feature type="domain" description="Protein kinase" evidence="11">
    <location>
        <begin position="14"/>
        <end position="275"/>
    </location>
</feature>
<evidence type="ECO:0000313" key="12">
    <source>
        <dbReference type="EMBL" id="EDX76055.1"/>
    </source>
</evidence>
<evidence type="ECO:0000256" key="8">
    <source>
        <dbReference type="ARBA" id="ARBA00048679"/>
    </source>
</evidence>
<feature type="binding site" evidence="9">
    <location>
        <position position="43"/>
    </location>
    <ligand>
        <name>ATP</name>
        <dbReference type="ChEBI" id="CHEBI:30616"/>
    </ligand>
</feature>
<evidence type="ECO:0000256" key="2">
    <source>
        <dbReference type="ARBA" id="ARBA00022527"/>
    </source>
</evidence>
<evidence type="ECO:0000256" key="7">
    <source>
        <dbReference type="ARBA" id="ARBA00047899"/>
    </source>
</evidence>
<dbReference type="AlphaFoldDB" id="B4VPV1"/>
<dbReference type="InterPro" id="IPR011009">
    <property type="entry name" value="Kinase-like_dom_sf"/>
</dbReference>